<comment type="caution">
    <text evidence="1">The sequence shown here is derived from an EMBL/GenBank/DDBJ whole genome shotgun (WGS) entry which is preliminary data.</text>
</comment>
<dbReference type="EMBL" id="JACGWZ010000002">
    <property type="protein sequence ID" value="MBA8824343.1"/>
    <property type="molecule type" value="Genomic_DNA"/>
</dbReference>
<dbReference type="Proteomes" id="UP000569329">
    <property type="component" value="Unassembled WGS sequence"/>
</dbReference>
<gene>
    <name evidence="1" type="ORF">FHX42_001690</name>
</gene>
<dbReference type="PANTHER" id="PTHR31299">
    <property type="entry name" value="ESTERASE, PUTATIVE (AFU_ORTHOLOGUE AFUA_1G05850)-RELATED"/>
    <property type="match status" value="1"/>
</dbReference>
<evidence type="ECO:0000313" key="1">
    <source>
        <dbReference type="EMBL" id="MBA8824343.1"/>
    </source>
</evidence>
<dbReference type="RefSeq" id="WP_182543648.1">
    <property type="nucleotide sequence ID" value="NZ_JACGWZ010000002.1"/>
</dbReference>
<dbReference type="InterPro" id="IPR052036">
    <property type="entry name" value="Hydrolase/PRTase-associated"/>
</dbReference>
<dbReference type="Gene3D" id="3.30.1870.10">
    <property type="entry name" value="EreA-like, domain 2"/>
    <property type="match status" value="1"/>
</dbReference>
<evidence type="ECO:0000313" key="2">
    <source>
        <dbReference type="Proteomes" id="UP000569329"/>
    </source>
</evidence>
<dbReference type="GO" id="GO:0016787">
    <property type="term" value="F:hydrolase activity"/>
    <property type="evidence" value="ECO:0007669"/>
    <property type="project" value="UniProtKB-KW"/>
</dbReference>
<dbReference type="PANTHER" id="PTHR31299:SF0">
    <property type="entry name" value="ESTERASE, PUTATIVE (AFU_ORTHOLOGUE AFUA_1G05850)-RELATED"/>
    <property type="match status" value="1"/>
</dbReference>
<reference evidence="1 2" key="1">
    <citation type="submission" date="2020-07" db="EMBL/GenBank/DDBJ databases">
        <title>Sequencing the genomes of 1000 actinobacteria strains.</title>
        <authorList>
            <person name="Klenk H.-P."/>
        </authorList>
    </citation>
    <scope>NUCLEOTIDE SEQUENCE [LARGE SCALE GENOMIC DNA]</scope>
    <source>
        <strain evidence="1 2">DSM 45975</strain>
    </source>
</reference>
<name>A0A839DTH3_9PSEU</name>
<keyword evidence="2" id="KW-1185">Reference proteome</keyword>
<organism evidence="1 2">
    <name type="scientific">Halosaccharopolyspora lacisalsi</name>
    <dbReference type="NCBI Taxonomy" id="1000566"/>
    <lineage>
        <taxon>Bacteria</taxon>
        <taxon>Bacillati</taxon>
        <taxon>Actinomycetota</taxon>
        <taxon>Actinomycetes</taxon>
        <taxon>Pseudonocardiales</taxon>
        <taxon>Pseudonocardiaceae</taxon>
        <taxon>Halosaccharopolyspora</taxon>
    </lineage>
</organism>
<protein>
    <submittedName>
        <fullName evidence="1">Erythromycin esterase</fullName>
        <ecNumber evidence="1">3.1.1.-</ecNumber>
    </submittedName>
</protein>
<dbReference type="AlphaFoldDB" id="A0A839DTH3"/>
<proteinExistence type="predicted"/>
<dbReference type="EC" id="3.1.1.-" evidence="1"/>
<dbReference type="SUPFAM" id="SSF159501">
    <property type="entry name" value="EreA/ChaN-like"/>
    <property type="match status" value="1"/>
</dbReference>
<dbReference type="GO" id="GO:0046677">
    <property type="term" value="P:response to antibiotic"/>
    <property type="evidence" value="ECO:0007669"/>
    <property type="project" value="InterPro"/>
</dbReference>
<sequence length="416" mass="45219">MPDPEVLSWLADRAVPLDPVEAGTGLADLAPMCPVWSDVRVIGLGEATHGTSEFFTLKHRLIEFLVVELGVRVVAMEASESAATAVNDFVTRGSGEPAQALAGLVFRTWNTREVLALLQWLRAHNADLSPEHQVRFVGIDPQLPALAVEVVESFLSENLPTQLPRFAEALTALAQTRMTEAALPDPILRSAEEIVEVLDRQEPAGSPDEHARARQHVTYLVRAAQLATAPRDPAAGEASMYAVRDRLMAEAATEVTSTQAGTGPAVAVWAHNGHLQSGQRPEQVPTMGAHLRRQFGRHYYALGLVFGSGSFRAKRARLVRGYTPSPVRHHRGTAPPTTTEGHLARAHGGDHLIDLHDDNAPQAVTTWLSTRSWTRQHGALESPFYRMGFTPTVPGAEYDGLAYVHRTSPPTACRPS</sequence>
<dbReference type="Gene3D" id="3.40.1660.10">
    <property type="entry name" value="EreA-like (biosynthetic domain)"/>
    <property type="match status" value="1"/>
</dbReference>
<keyword evidence="1" id="KW-0378">Hydrolase</keyword>
<accession>A0A839DTH3</accession>
<dbReference type="CDD" id="cd14728">
    <property type="entry name" value="Ere-like"/>
    <property type="match status" value="1"/>
</dbReference>
<dbReference type="Pfam" id="PF05139">
    <property type="entry name" value="Erythro_esteras"/>
    <property type="match status" value="1"/>
</dbReference>
<dbReference type="InterPro" id="IPR007815">
    <property type="entry name" value="Emycin_Estase"/>
</dbReference>
<dbReference type="Gene3D" id="1.20.1440.30">
    <property type="entry name" value="Biosynthetic Protein domain"/>
    <property type="match status" value="1"/>
</dbReference>